<accession>A0A504Y3K8</accession>
<dbReference type="Proteomes" id="UP000316759">
    <property type="component" value="Unassembled WGS sequence"/>
</dbReference>
<comment type="caution">
    <text evidence="1">The sequence shown here is derived from an EMBL/GenBank/DDBJ whole genome shotgun (WGS) entry which is preliminary data.</text>
</comment>
<organism evidence="1 2">
    <name type="scientific">Fasciola gigantica</name>
    <name type="common">Giant liver fluke</name>
    <dbReference type="NCBI Taxonomy" id="46835"/>
    <lineage>
        <taxon>Eukaryota</taxon>
        <taxon>Metazoa</taxon>
        <taxon>Spiralia</taxon>
        <taxon>Lophotrochozoa</taxon>
        <taxon>Platyhelminthes</taxon>
        <taxon>Trematoda</taxon>
        <taxon>Digenea</taxon>
        <taxon>Plagiorchiida</taxon>
        <taxon>Echinostomata</taxon>
        <taxon>Echinostomatoidea</taxon>
        <taxon>Fasciolidae</taxon>
        <taxon>Fasciola</taxon>
    </lineage>
</organism>
<name>A0A504Y3K8_FASGI</name>
<dbReference type="EMBL" id="SUNJ01015054">
    <property type="protein sequence ID" value="TPP56072.1"/>
    <property type="molecule type" value="Genomic_DNA"/>
</dbReference>
<gene>
    <name evidence="1" type="ORF">FGIG_02943</name>
</gene>
<evidence type="ECO:0000313" key="1">
    <source>
        <dbReference type="EMBL" id="TPP56072.1"/>
    </source>
</evidence>
<keyword evidence="2" id="KW-1185">Reference proteome</keyword>
<reference evidence="1 2" key="1">
    <citation type="submission" date="2019-04" db="EMBL/GenBank/DDBJ databases">
        <title>Annotation for the trematode Fasciola gigantica.</title>
        <authorList>
            <person name="Choi Y.-J."/>
        </authorList>
    </citation>
    <scope>NUCLEOTIDE SEQUENCE [LARGE SCALE GENOMIC DNA]</scope>
    <source>
        <strain evidence="1">Uganda_cow_1</strain>
    </source>
</reference>
<sequence length="212" mass="23372">MSEGPLCDVCLSRGQFSLCIKVQCTATESVYYCQDEKCLHFIVPMRAVHSQTRLCDTASNTVSMSSNSALQTEVGLTKTKCLKPLGLSQSLPEIDRSIDSGFRSTPSQLDKLATASHKATCSAESHLIQATDVPKSSVQHLSGHRHPRRLLTYSQYKRYVVYQTRALADSFRLHTIQAAINNSSTRSGMMNFMRTSLLSAGLCISTKTTRSL</sequence>
<evidence type="ECO:0000313" key="2">
    <source>
        <dbReference type="Proteomes" id="UP000316759"/>
    </source>
</evidence>
<dbReference type="AlphaFoldDB" id="A0A504Y3K8"/>
<proteinExistence type="predicted"/>
<protein>
    <submittedName>
        <fullName evidence="1">Uncharacterized protein</fullName>
    </submittedName>
</protein>
<dbReference type="OrthoDB" id="6254523at2759"/>